<reference evidence="3 5" key="3">
    <citation type="submission" date="2018-10" db="EMBL/GenBank/DDBJ databases">
        <title>Geobacillus stearothermophilus in processing lines of powdered infant formula.</title>
        <authorList>
            <person name="Rhee M.S."/>
            <person name="Choi I.-G."/>
            <person name="Cho T.J."/>
            <person name="Park B."/>
        </authorList>
    </citation>
    <scope>NUCLEOTIDE SEQUENCE [LARGE SCALE GENOMIC DNA]</scope>
    <source>
        <strain evidence="3 5">FHS-PPGT130</strain>
    </source>
</reference>
<dbReference type="EMBL" id="LQYV01000144">
    <property type="protein sequence ID" value="KYD20809.1"/>
    <property type="molecule type" value="Genomic_DNA"/>
</dbReference>
<dbReference type="PATRIC" id="fig|1422.14.peg.3756"/>
<dbReference type="Proteomes" id="UP000075424">
    <property type="component" value="Unassembled WGS sequence"/>
</dbReference>
<dbReference type="Proteomes" id="UP000266922">
    <property type="component" value="Unassembled WGS sequence"/>
</dbReference>
<evidence type="ECO:0000313" key="3">
    <source>
        <dbReference type="EMBL" id="RLQ13555.1"/>
    </source>
</evidence>
<sequence>MGMERKTVIVTGGANGIGKAVSAMFAKQGANVAIVDRDVKKGEAFAKINEYGERLCSKGGRQ</sequence>
<dbReference type="Proteomes" id="UP000773850">
    <property type="component" value="Unassembled WGS sequence"/>
</dbReference>
<dbReference type="InterPro" id="IPR036291">
    <property type="entry name" value="NAD(P)-bd_dom_sf"/>
</dbReference>
<keyword evidence="6" id="KW-1185">Reference proteome</keyword>
<evidence type="ECO:0000313" key="5">
    <source>
        <dbReference type="Proteomes" id="UP000266922"/>
    </source>
</evidence>
<protein>
    <submittedName>
        <fullName evidence="3">SDR family NAD(P)-dependent oxidoreductase</fullName>
    </submittedName>
</protein>
<reference evidence="1 6" key="2">
    <citation type="submission" date="2016-03" db="EMBL/GenBank/DDBJ databases">
        <title>Spore heat resistance.</title>
        <authorList>
            <person name="Boekhorst J."/>
            <person name="Berendsen E.M."/>
            <person name="Wells-Bennik M.H."/>
            <person name="Kuipers O.P."/>
        </authorList>
    </citation>
    <scope>NUCLEOTIDE SEQUENCE [LARGE SCALE GENOMIC DNA]</scope>
    <source>
        <strain evidence="1 6">GS8</strain>
    </source>
</reference>
<dbReference type="InterPro" id="IPR002347">
    <property type="entry name" value="SDR_fam"/>
</dbReference>
<dbReference type="Gene3D" id="3.40.50.720">
    <property type="entry name" value="NAD(P)-binding Rossmann-like Domain"/>
    <property type="match status" value="1"/>
</dbReference>
<reference evidence="2 4" key="1">
    <citation type="submission" date="2016-01" db="EMBL/GenBank/DDBJ databases">
        <title>Draft Genome Sequences of Seven Thermophilic Sporeformers Isolated from Foods.</title>
        <authorList>
            <person name="Berendsen E.M."/>
            <person name="Wells-Bennik M.H."/>
            <person name="Krawcyk A.O."/>
            <person name="De Jong A."/>
            <person name="Holsappel S."/>
            <person name="Eijlander R.T."/>
            <person name="Kuipers O.P."/>
        </authorList>
    </citation>
    <scope>NUCLEOTIDE SEQUENCE [LARGE SCALE GENOMIC DNA]</scope>
    <source>
        <strain evidence="2 4">B4109</strain>
    </source>
</reference>
<proteinExistence type="predicted"/>
<evidence type="ECO:0000313" key="1">
    <source>
        <dbReference type="EMBL" id="KAF6511953.1"/>
    </source>
</evidence>
<gene>
    <name evidence="2" type="ORF">B4109_0821</name>
    <name evidence="3" type="ORF">D9548_10790</name>
    <name evidence="1" type="ORF">GS8_252</name>
</gene>
<evidence type="ECO:0000313" key="2">
    <source>
        <dbReference type="EMBL" id="KYD20809.1"/>
    </source>
</evidence>
<accession>A0A0K9HL16</accession>
<dbReference type="EMBL" id="LUCS01000009">
    <property type="protein sequence ID" value="KAF6511953.1"/>
    <property type="molecule type" value="Genomic_DNA"/>
</dbReference>
<dbReference type="EMBL" id="RCTJ01000039">
    <property type="protein sequence ID" value="RLQ13555.1"/>
    <property type="molecule type" value="Genomic_DNA"/>
</dbReference>
<comment type="caution">
    <text evidence="3">The sequence shown here is derived from an EMBL/GenBank/DDBJ whole genome shotgun (WGS) entry which is preliminary data.</text>
</comment>
<name>A0A0K9HL16_GEOSE</name>
<dbReference type="SUPFAM" id="SSF51735">
    <property type="entry name" value="NAD(P)-binding Rossmann-fold domains"/>
    <property type="match status" value="1"/>
</dbReference>
<dbReference type="OrthoDB" id="9803333at2"/>
<evidence type="ECO:0000313" key="4">
    <source>
        <dbReference type="Proteomes" id="UP000075424"/>
    </source>
</evidence>
<dbReference type="AlphaFoldDB" id="A0A0K9HL16"/>
<organism evidence="3 5">
    <name type="scientific">Geobacillus stearothermophilus</name>
    <name type="common">Bacillus stearothermophilus</name>
    <dbReference type="NCBI Taxonomy" id="1422"/>
    <lineage>
        <taxon>Bacteria</taxon>
        <taxon>Bacillati</taxon>
        <taxon>Bacillota</taxon>
        <taxon>Bacilli</taxon>
        <taxon>Bacillales</taxon>
        <taxon>Anoxybacillaceae</taxon>
        <taxon>Geobacillus</taxon>
    </lineage>
</organism>
<evidence type="ECO:0000313" key="6">
    <source>
        <dbReference type="Proteomes" id="UP000773850"/>
    </source>
</evidence>
<dbReference type="Pfam" id="PF00106">
    <property type="entry name" value="adh_short"/>
    <property type="match status" value="1"/>
</dbReference>